<name>A0A1M6TPQ2_9FLAO</name>
<dbReference type="Proteomes" id="UP000184364">
    <property type="component" value="Unassembled WGS sequence"/>
</dbReference>
<evidence type="ECO:0000313" key="2">
    <source>
        <dbReference type="Proteomes" id="UP000184364"/>
    </source>
</evidence>
<evidence type="ECO:0000313" key="1">
    <source>
        <dbReference type="EMBL" id="SHK58971.1"/>
    </source>
</evidence>
<proteinExistence type="predicted"/>
<dbReference type="STRING" id="1302687.SAMN05444267_1005163"/>
<reference evidence="2" key="1">
    <citation type="submission" date="2016-11" db="EMBL/GenBank/DDBJ databases">
        <authorList>
            <person name="Varghese N."/>
            <person name="Submissions S."/>
        </authorList>
    </citation>
    <scope>NUCLEOTIDE SEQUENCE [LARGE SCALE GENOMIC DNA]</scope>
    <source>
        <strain evidence="2">DSM 26899</strain>
    </source>
</reference>
<dbReference type="EMBL" id="FRAV01000005">
    <property type="protein sequence ID" value="SHK58971.1"/>
    <property type="molecule type" value="Genomic_DNA"/>
</dbReference>
<gene>
    <name evidence="1" type="ORF">SAMN05444267_1005163</name>
</gene>
<keyword evidence="2" id="KW-1185">Reference proteome</keyword>
<dbReference type="AlphaFoldDB" id="A0A1M6TPQ2"/>
<sequence>MSKLLDSINMLSEEVKSFPIGQCSPSDNQDMQIAYLFSFKDLTKKTKIIENRLFRIS</sequence>
<organism evidence="1 2">
    <name type="scientific">Chryseobacterium polytrichastri</name>
    <dbReference type="NCBI Taxonomy" id="1302687"/>
    <lineage>
        <taxon>Bacteria</taxon>
        <taxon>Pseudomonadati</taxon>
        <taxon>Bacteroidota</taxon>
        <taxon>Flavobacteriia</taxon>
        <taxon>Flavobacteriales</taxon>
        <taxon>Weeksellaceae</taxon>
        <taxon>Chryseobacterium group</taxon>
        <taxon>Chryseobacterium</taxon>
    </lineage>
</organism>
<protein>
    <submittedName>
        <fullName evidence="1">Uncharacterized protein</fullName>
    </submittedName>
</protein>
<accession>A0A1M6TPQ2</accession>